<dbReference type="InterPro" id="IPR036250">
    <property type="entry name" value="AcylCo_DH-like_C"/>
</dbReference>
<dbReference type="Gene3D" id="2.40.110.10">
    <property type="entry name" value="Butyryl-CoA Dehydrogenase, subunit A, domain 2"/>
    <property type="match status" value="1"/>
</dbReference>
<dbReference type="PANTHER" id="PTHR43831">
    <property type="entry name" value="ISOBUTYRYL-COA DEHYDROGENASE"/>
    <property type="match status" value="1"/>
</dbReference>
<keyword evidence="7" id="KW-1185">Reference proteome</keyword>
<dbReference type="CDD" id="cd00567">
    <property type="entry name" value="ACAD"/>
    <property type="match status" value="1"/>
</dbReference>
<evidence type="ECO:0000256" key="1">
    <source>
        <dbReference type="ARBA" id="ARBA00022630"/>
    </source>
</evidence>
<dbReference type="InterPro" id="IPR046373">
    <property type="entry name" value="Acyl-CoA_Oxase/DH_mid-dom_sf"/>
</dbReference>
<sequence>MKPVDLAPLPSVTQALASHARAYDESGAFPRAGLEIVHEAGLLTATVGTSHGGPGAGVADLTRILLALGRGDPSVALIASMTQLPHLLQAHRPAWPAALYERVLAESAVSRTLLNTLRVEPDLGSPSRGGLPATTARRTAEGWTIDGHKRFVTGAAGLAYLLVFATTDEPSPRVGNFVVPADAAGVKIVPTWNQLGLRASGSHDVILTGVTVPAGDVVDLGPPGGDPLAGAALHVPPAAIYLGVGRAAQEHFHRFARERVPSNLGRPVAETDRFRAAAGEIEVLLSTAERLLLDAATRFDAGLAVPDALSARIIANRHAVAAVTLATRLLGNPGLSRDNPLERHFRDVQSALVHAPQEDVALIAIGKDALMRG</sequence>
<dbReference type="Pfam" id="PF02771">
    <property type="entry name" value="Acyl-CoA_dh_N"/>
    <property type="match status" value="1"/>
</dbReference>
<evidence type="ECO:0000259" key="5">
    <source>
        <dbReference type="Pfam" id="PF08028"/>
    </source>
</evidence>
<reference evidence="6 7" key="1">
    <citation type="submission" date="2024-10" db="EMBL/GenBank/DDBJ databases">
        <title>The Natural Products Discovery Center: Release of the First 8490 Sequenced Strains for Exploring Actinobacteria Biosynthetic Diversity.</title>
        <authorList>
            <person name="Kalkreuter E."/>
            <person name="Kautsar S.A."/>
            <person name="Yang D."/>
            <person name="Bader C.D."/>
            <person name="Teijaro C.N."/>
            <person name="Fluegel L."/>
            <person name="Davis C.M."/>
            <person name="Simpson J.R."/>
            <person name="Lauterbach L."/>
            <person name="Steele A.D."/>
            <person name="Gui C."/>
            <person name="Meng S."/>
            <person name="Li G."/>
            <person name="Viehrig K."/>
            <person name="Ye F."/>
            <person name="Su P."/>
            <person name="Kiefer A.F."/>
            <person name="Nichols A."/>
            <person name="Cepeda A.J."/>
            <person name="Yan W."/>
            <person name="Fan B."/>
            <person name="Jiang Y."/>
            <person name="Adhikari A."/>
            <person name="Zheng C.-J."/>
            <person name="Schuster L."/>
            <person name="Cowan T.M."/>
            <person name="Smanski M.J."/>
            <person name="Chevrette M.G."/>
            <person name="De Carvalho L.P.S."/>
            <person name="Shen B."/>
        </authorList>
    </citation>
    <scope>NUCLEOTIDE SEQUENCE [LARGE SCALE GENOMIC DNA]</scope>
    <source>
        <strain evidence="6 7">NPDC000087</strain>
    </source>
</reference>
<evidence type="ECO:0000259" key="4">
    <source>
        <dbReference type="Pfam" id="PF02771"/>
    </source>
</evidence>
<feature type="domain" description="Acyl-CoA dehydrogenase C-terminal" evidence="5">
    <location>
        <begin position="238"/>
        <end position="355"/>
    </location>
</feature>
<dbReference type="Proteomes" id="UP001602245">
    <property type="component" value="Unassembled WGS sequence"/>
</dbReference>
<keyword evidence="2 6" id="KW-0560">Oxidoreductase</keyword>
<dbReference type="EC" id="1.-.-.-" evidence="6"/>
<accession>A0ABW6WUC4</accession>
<dbReference type="Gene3D" id="1.20.140.10">
    <property type="entry name" value="Butyryl-CoA Dehydrogenase, subunit A, domain 3"/>
    <property type="match status" value="1"/>
</dbReference>
<dbReference type="InterPro" id="IPR013786">
    <property type="entry name" value="AcylCoA_DH/ox_N"/>
</dbReference>
<dbReference type="RefSeq" id="WP_040433794.1">
    <property type="nucleotide sequence ID" value="NZ_JBIAZU010000008.1"/>
</dbReference>
<feature type="domain" description="Acyl-CoA oxidase/dehydrogenase middle" evidence="3">
    <location>
        <begin position="120"/>
        <end position="209"/>
    </location>
</feature>
<evidence type="ECO:0000256" key="2">
    <source>
        <dbReference type="ARBA" id="ARBA00023002"/>
    </source>
</evidence>
<organism evidence="6 7">
    <name type="scientific">Paractinoplanes globisporus</name>
    <dbReference type="NCBI Taxonomy" id="113565"/>
    <lineage>
        <taxon>Bacteria</taxon>
        <taxon>Bacillati</taxon>
        <taxon>Actinomycetota</taxon>
        <taxon>Actinomycetes</taxon>
        <taxon>Micromonosporales</taxon>
        <taxon>Micromonosporaceae</taxon>
        <taxon>Paractinoplanes</taxon>
    </lineage>
</organism>
<protein>
    <submittedName>
        <fullName evidence="6">Acyl-CoA dehydrogenase family protein</fullName>
        <ecNumber evidence="6">1.-.-.-</ecNumber>
    </submittedName>
</protein>
<dbReference type="InterPro" id="IPR006091">
    <property type="entry name" value="Acyl-CoA_Oxase/DH_mid-dom"/>
</dbReference>
<evidence type="ECO:0000259" key="3">
    <source>
        <dbReference type="Pfam" id="PF02770"/>
    </source>
</evidence>
<dbReference type="SUPFAM" id="SSF47203">
    <property type="entry name" value="Acyl-CoA dehydrogenase C-terminal domain-like"/>
    <property type="match status" value="1"/>
</dbReference>
<dbReference type="Gene3D" id="1.10.540.10">
    <property type="entry name" value="Acyl-CoA dehydrogenase/oxidase, N-terminal domain"/>
    <property type="match status" value="1"/>
</dbReference>
<evidence type="ECO:0000313" key="7">
    <source>
        <dbReference type="Proteomes" id="UP001602245"/>
    </source>
</evidence>
<gene>
    <name evidence="6" type="ORF">ACFY35_42495</name>
</gene>
<dbReference type="InterPro" id="IPR037069">
    <property type="entry name" value="AcylCoA_DH/ox_N_sf"/>
</dbReference>
<dbReference type="SUPFAM" id="SSF56645">
    <property type="entry name" value="Acyl-CoA dehydrogenase NM domain-like"/>
    <property type="match status" value="1"/>
</dbReference>
<dbReference type="EMBL" id="JBIAZU010000008">
    <property type="protein sequence ID" value="MFF5296145.1"/>
    <property type="molecule type" value="Genomic_DNA"/>
</dbReference>
<comment type="caution">
    <text evidence="6">The sequence shown here is derived from an EMBL/GenBank/DDBJ whole genome shotgun (WGS) entry which is preliminary data.</text>
</comment>
<dbReference type="PIRSF" id="PIRSF016578">
    <property type="entry name" value="HsaA"/>
    <property type="match status" value="1"/>
</dbReference>
<feature type="domain" description="Acyl-CoA dehydrogenase/oxidase N-terminal" evidence="4">
    <location>
        <begin position="13"/>
        <end position="82"/>
    </location>
</feature>
<evidence type="ECO:0000313" key="6">
    <source>
        <dbReference type="EMBL" id="MFF5296145.1"/>
    </source>
</evidence>
<dbReference type="Pfam" id="PF08028">
    <property type="entry name" value="Acyl-CoA_dh_2"/>
    <property type="match status" value="1"/>
</dbReference>
<dbReference type="InterPro" id="IPR052547">
    <property type="entry name" value="Mito_Isobutyryl-CoADH"/>
</dbReference>
<proteinExistence type="predicted"/>
<dbReference type="GO" id="GO:0016491">
    <property type="term" value="F:oxidoreductase activity"/>
    <property type="evidence" value="ECO:0007669"/>
    <property type="project" value="UniProtKB-KW"/>
</dbReference>
<dbReference type="Pfam" id="PF02770">
    <property type="entry name" value="Acyl-CoA_dh_M"/>
    <property type="match status" value="1"/>
</dbReference>
<dbReference type="InterPro" id="IPR013107">
    <property type="entry name" value="Acyl-CoA_DH_C"/>
</dbReference>
<dbReference type="PANTHER" id="PTHR43831:SF1">
    <property type="entry name" value="ISOBUTYRYL-COA DEHYDROGENASE, MITOCHONDRIAL"/>
    <property type="match status" value="1"/>
</dbReference>
<dbReference type="InterPro" id="IPR009100">
    <property type="entry name" value="AcylCoA_DH/oxidase_NM_dom_sf"/>
</dbReference>
<name>A0ABW6WUC4_9ACTN</name>
<keyword evidence="1" id="KW-0285">Flavoprotein</keyword>